<gene>
    <name evidence="2" type="ORF">M6B38_109710</name>
</gene>
<dbReference type="Proteomes" id="UP001140949">
    <property type="component" value="Unassembled WGS sequence"/>
</dbReference>
<reference evidence="2" key="2">
    <citation type="submission" date="2023-04" db="EMBL/GenBank/DDBJ databases">
        <authorList>
            <person name="Bruccoleri R.E."/>
            <person name="Oakeley E.J."/>
            <person name="Faust A.-M."/>
            <person name="Dessus-Babus S."/>
            <person name="Altorfer M."/>
            <person name="Burckhardt D."/>
            <person name="Oertli M."/>
            <person name="Naumann U."/>
            <person name="Petersen F."/>
            <person name="Wong J."/>
        </authorList>
    </citation>
    <scope>NUCLEOTIDE SEQUENCE</scope>
    <source>
        <strain evidence="2">GSM-AAB239-AS_SAM_17_03QT</strain>
        <tissue evidence="2">Leaf</tissue>
    </source>
</reference>
<dbReference type="AlphaFoldDB" id="A0AAX6E8P5"/>
<feature type="transmembrane region" description="Helical" evidence="1">
    <location>
        <begin position="6"/>
        <end position="28"/>
    </location>
</feature>
<feature type="transmembrane region" description="Helical" evidence="1">
    <location>
        <begin position="49"/>
        <end position="68"/>
    </location>
</feature>
<dbReference type="EMBL" id="JANAVB010038753">
    <property type="protein sequence ID" value="KAJ6800436.1"/>
    <property type="molecule type" value="Genomic_DNA"/>
</dbReference>
<accession>A0AAX6E8P5</accession>
<proteinExistence type="predicted"/>
<protein>
    <recommendedName>
        <fullName evidence="4">Secreted protein</fullName>
    </recommendedName>
</protein>
<evidence type="ECO:0000256" key="1">
    <source>
        <dbReference type="SAM" id="Phobius"/>
    </source>
</evidence>
<name>A0AAX6E8P5_IRIPA</name>
<keyword evidence="1" id="KW-0812">Transmembrane</keyword>
<evidence type="ECO:0008006" key="4">
    <source>
        <dbReference type="Google" id="ProtNLM"/>
    </source>
</evidence>
<keyword evidence="1" id="KW-0472">Membrane</keyword>
<keyword evidence="1" id="KW-1133">Transmembrane helix</keyword>
<reference evidence="2" key="1">
    <citation type="journal article" date="2023" name="GigaByte">
        <title>Genome assembly of the bearded iris, Iris pallida Lam.</title>
        <authorList>
            <person name="Bruccoleri R.E."/>
            <person name="Oakeley E.J."/>
            <person name="Faust A.M.E."/>
            <person name="Altorfer M."/>
            <person name="Dessus-Babus S."/>
            <person name="Burckhardt D."/>
            <person name="Oertli M."/>
            <person name="Naumann U."/>
            <person name="Petersen F."/>
            <person name="Wong J."/>
        </authorList>
    </citation>
    <scope>NUCLEOTIDE SEQUENCE</scope>
    <source>
        <strain evidence="2">GSM-AAB239-AS_SAM_17_03QT</strain>
    </source>
</reference>
<evidence type="ECO:0000313" key="3">
    <source>
        <dbReference type="Proteomes" id="UP001140949"/>
    </source>
</evidence>
<organism evidence="2 3">
    <name type="scientific">Iris pallida</name>
    <name type="common">Sweet iris</name>
    <dbReference type="NCBI Taxonomy" id="29817"/>
    <lineage>
        <taxon>Eukaryota</taxon>
        <taxon>Viridiplantae</taxon>
        <taxon>Streptophyta</taxon>
        <taxon>Embryophyta</taxon>
        <taxon>Tracheophyta</taxon>
        <taxon>Spermatophyta</taxon>
        <taxon>Magnoliopsida</taxon>
        <taxon>Liliopsida</taxon>
        <taxon>Asparagales</taxon>
        <taxon>Iridaceae</taxon>
        <taxon>Iridoideae</taxon>
        <taxon>Irideae</taxon>
        <taxon>Iris</taxon>
    </lineage>
</organism>
<comment type="caution">
    <text evidence="2">The sequence shown here is derived from an EMBL/GenBank/DDBJ whole genome shotgun (WGS) entry which is preliminary data.</text>
</comment>
<keyword evidence="3" id="KW-1185">Reference proteome</keyword>
<sequence>MMICPLVYVVGPICSYYRFLFFLVRFYFDRDWRGSHCSHPVNMHGRKRCMYVCMHVCYVLCVCVRVCARTCVRPCTCMCFCTRVRGAYNLPSSSYG</sequence>
<evidence type="ECO:0000313" key="2">
    <source>
        <dbReference type="EMBL" id="KAJ6800436.1"/>
    </source>
</evidence>